<dbReference type="Proteomes" id="UP001054902">
    <property type="component" value="Unassembled WGS sequence"/>
</dbReference>
<sequence>MTEESLEDKLPPYKTTSHKFVPRYTGPKEKDLTQEQKDIRDEILSTRKRTGLAGPFGPWLARPNIASPAQKLGKACRYDTNLSFRESELVILLTASKFKSHAEFDIHQGEALRAGLSLDVIQSIPRDDEFSHDVAIRRISCTLEKEVDEGKSSAHGLQREIAIVCFTAELLDTATVSDDTYQRTKQILGGDEVLVDITSIVGYYTYVAYTLNVFKIPSKPPIL</sequence>
<evidence type="ECO:0000313" key="3">
    <source>
        <dbReference type="Proteomes" id="UP001054902"/>
    </source>
</evidence>
<name>A0AAD3CWD9_9STRA</name>
<keyword evidence="3" id="KW-1185">Reference proteome</keyword>
<dbReference type="AlphaFoldDB" id="A0AAD3CWD9"/>
<dbReference type="PANTHER" id="PTHR34846:SF5">
    <property type="entry name" value="CARBOXYMUCONOLACTONE DECARBOXYLASE-LIKE DOMAIN-CONTAINING PROTEIN"/>
    <property type="match status" value="1"/>
</dbReference>
<feature type="compositionally biased region" description="Basic and acidic residues" evidence="1">
    <location>
        <begin position="26"/>
        <end position="36"/>
    </location>
</feature>
<proteinExistence type="predicted"/>
<comment type="caution">
    <text evidence="2">The sequence shown here is derived from an EMBL/GenBank/DDBJ whole genome shotgun (WGS) entry which is preliminary data.</text>
</comment>
<accession>A0AAD3CWD9</accession>
<evidence type="ECO:0000256" key="1">
    <source>
        <dbReference type="SAM" id="MobiDB-lite"/>
    </source>
</evidence>
<dbReference type="SUPFAM" id="SSF69118">
    <property type="entry name" value="AhpD-like"/>
    <property type="match status" value="1"/>
</dbReference>
<dbReference type="PANTHER" id="PTHR34846">
    <property type="entry name" value="4-CARBOXYMUCONOLACTONE DECARBOXYLASE FAMILY PROTEIN (AFU_ORTHOLOGUE AFUA_6G11590)"/>
    <property type="match status" value="1"/>
</dbReference>
<gene>
    <name evidence="2" type="ORF">CTEN210_09932</name>
</gene>
<reference evidence="2 3" key="1">
    <citation type="journal article" date="2021" name="Sci. Rep.">
        <title>The genome of the diatom Chaetoceros tenuissimus carries an ancient integrated fragment of an extant virus.</title>
        <authorList>
            <person name="Hongo Y."/>
            <person name="Kimura K."/>
            <person name="Takaki Y."/>
            <person name="Yoshida Y."/>
            <person name="Baba S."/>
            <person name="Kobayashi G."/>
            <person name="Nagasaki K."/>
            <person name="Hano T."/>
            <person name="Tomaru Y."/>
        </authorList>
    </citation>
    <scope>NUCLEOTIDE SEQUENCE [LARGE SCALE GENOMIC DNA]</scope>
    <source>
        <strain evidence="2 3">NIES-3715</strain>
    </source>
</reference>
<protein>
    <recommendedName>
        <fullName evidence="4">Carboxymuconolactone decarboxylase-like domain-containing protein</fullName>
    </recommendedName>
</protein>
<evidence type="ECO:0008006" key="4">
    <source>
        <dbReference type="Google" id="ProtNLM"/>
    </source>
</evidence>
<dbReference type="InterPro" id="IPR029032">
    <property type="entry name" value="AhpD-like"/>
</dbReference>
<feature type="region of interest" description="Disordered" evidence="1">
    <location>
        <begin position="1"/>
        <end position="36"/>
    </location>
</feature>
<dbReference type="Gene3D" id="1.20.1290.10">
    <property type="entry name" value="AhpD-like"/>
    <property type="match status" value="1"/>
</dbReference>
<evidence type="ECO:0000313" key="2">
    <source>
        <dbReference type="EMBL" id="GFH53456.1"/>
    </source>
</evidence>
<organism evidence="2 3">
    <name type="scientific">Chaetoceros tenuissimus</name>
    <dbReference type="NCBI Taxonomy" id="426638"/>
    <lineage>
        <taxon>Eukaryota</taxon>
        <taxon>Sar</taxon>
        <taxon>Stramenopiles</taxon>
        <taxon>Ochrophyta</taxon>
        <taxon>Bacillariophyta</taxon>
        <taxon>Coscinodiscophyceae</taxon>
        <taxon>Chaetocerotophycidae</taxon>
        <taxon>Chaetocerotales</taxon>
        <taxon>Chaetocerotaceae</taxon>
        <taxon>Chaetoceros</taxon>
    </lineage>
</organism>
<dbReference type="EMBL" id="BLLK01000047">
    <property type="protein sequence ID" value="GFH53456.1"/>
    <property type="molecule type" value="Genomic_DNA"/>
</dbReference>